<reference evidence="8" key="1">
    <citation type="submission" date="2017-06" db="EMBL/GenBank/DDBJ databases">
        <title>Genome analysis of Fimbriiglobus ruber SP5, the first member of the order Planctomycetales with confirmed chitinolytic capability.</title>
        <authorList>
            <person name="Ravin N.V."/>
            <person name="Rakitin A.L."/>
            <person name="Ivanova A.A."/>
            <person name="Beletsky A.V."/>
            <person name="Kulichevskaya I.S."/>
            <person name="Mardanov A.V."/>
            <person name="Dedysh S.N."/>
        </authorList>
    </citation>
    <scope>NUCLEOTIDE SEQUENCE [LARGE SCALE GENOMIC DNA]</scope>
    <source>
        <strain evidence="8">SP5</strain>
    </source>
</reference>
<keyword evidence="1 4" id="KW-0349">Heme</keyword>
<dbReference type="InterPro" id="IPR036514">
    <property type="entry name" value="SGNH_hydro_sf"/>
</dbReference>
<dbReference type="InterPro" id="IPR013427">
    <property type="entry name" value="Haem-bd_dom_put"/>
</dbReference>
<dbReference type="SUPFAM" id="SSF46626">
    <property type="entry name" value="Cytochrome c"/>
    <property type="match status" value="1"/>
</dbReference>
<dbReference type="InterPro" id="IPR009056">
    <property type="entry name" value="Cyt_c-like_dom"/>
</dbReference>
<dbReference type="PANTHER" id="PTHR33546">
    <property type="entry name" value="LARGE, MULTIFUNCTIONAL SECRETED PROTEIN-RELATED"/>
    <property type="match status" value="1"/>
</dbReference>
<keyword evidence="2 4" id="KW-0479">Metal-binding</keyword>
<dbReference type="EMBL" id="NIDE01000019">
    <property type="protein sequence ID" value="OWK35143.1"/>
    <property type="molecule type" value="Genomic_DNA"/>
</dbReference>
<dbReference type="PROSITE" id="PS51007">
    <property type="entry name" value="CYTC"/>
    <property type="match status" value="1"/>
</dbReference>
<dbReference type="PANTHER" id="PTHR33546:SF1">
    <property type="entry name" value="LARGE, MULTIFUNCTIONAL SECRETED PROTEIN"/>
    <property type="match status" value="1"/>
</dbReference>
<accession>A0A225D2H3</accession>
<dbReference type="InterPro" id="IPR055557">
    <property type="entry name" value="DUF7133"/>
</dbReference>
<name>A0A225D2H3_9BACT</name>
<dbReference type="NCBIfam" id="TIGR02604">
    <property type="entry name" value="Piru_Ver_Nterm"/>
    <property type="match status" value="1"/>
</dbReference>
<protein>
    <recommendedName>
        <fullName evidence="6">Cytochrome c domain-containing protein</fullName>
    </recommendedName>
</protein>
<evidence type="ECO:0000259" key="6">
    <source>
        <dbReference type="PROSITE" id="PS51007"/>
    </source>
</evidence>
<dbReference type="NCBIfam" id="TIGR02603">
    <property type="entry name" value="CxxCH_TIGR02603"/>
    <property type="match status" value="1"/>
</dbReference>
<dbReference type="SUPFAM" id="SSF48371">
    <property type="entry name" value="ARM repeat"/>
    <property type="match status" value="1"/>
</dbReference>
<dbReference type="Proteomes" id="UP000214646">
    <property type="component" value="Unassembled WGS sequence"/>
</dbReference>
<dbReference type="Pfam" id="PF00034">
    <property type="entry name" value="Cytochrom_C"/>
    <property type="match status" value="1"/>
</dbReference>
<dbReference type="InterPro" id="IPR013428">
    <property type="entry name" value="Membrane-bound_put_N"/>
</dbReference>
<dbReference type="Pfam" id="PF13472">
    <property type="entry name" value="Lipase_GDSL_2"/>
    <property type="match status" value="1"/>
</dbReference>
<dbReference type="GO" id="GO:0016788">
    <property type="term" value="F:hydrolase activity, acting on ester bonds"/>
    <property type="evidence" value="ECO:0007669"/>
    <property type="project" value="UniProtKB-ARBA"/>
</dbReference>
<dbReference type="Gene3D" id="1.25.10.10">
    <property type="entry name" value="Leucine-rich Repeat Variant"/>
    <property type="match status" value="1"/>
</dbReference>
<dbReference type="AlphaFoldDB" id="A0A225D2H3"/>
<keyword evidence="8" id="KW-1185">Reference proteome</keyword>
<sequence length="1117" mass="123989">MFTAAAFALAVTVPGDALSQKAQKAKKTIPPSSAEEELLKAKPRPKRPELPPSKLPLAFIKGERVAFVGNSTAERMNLYGHFETLLHSRFPNLDLVVRNFARPADEVANRQRPSDYTRLGDPLSAFGPDTFFCFFGFNESFKGPDGVEQFKKDYEKYLDEFAQKYPRDDTGDKPRFVLVSPIAFEPTGDKLLPDAKTENAHLKLYAAAVKAVADKRGLAFVDLYAPTESLFGEKPGLKFTTNGCHLSEAGDREVGLLLDKALFGSPNPGLSDTAKFEKLRAAVNDKSWIHQQDYRMVNGWYVYGGRRTFDTETFPREFMKIRNMAAVRDQYVWDIAQGKEVAAKPDDSKTGDLYTPPTRFGAPGQKYSEAEKLRYLPPEDLIKSCTVPEGFEIKLFADEKKFPEIAKPVQLNFDNKGRLWVSTMPTYPMWKPGDPRPADKLVILEDTDGDGVADKSTIFYDKLHCPTGFEFWNGGVIVVDQPRLLFLKDTDGDGKADLVITLVDGWATEDTHHTINAFEFSPSGLLHMLEGVSMSTAVETPWGPFRNFGSSGCYVLDPRTLKISHFNTPGYGNPWCYVFNEWGQGFCGDGTGANQHWDTPLSGAQYQGRRGLNPVFNTEGMRPVVGSEFLVTRQFPDDVQKQFIYACVINMNGLPRWTFSDDGGGYKGTRVRHNPADPKTAFDLIKSTDKHFRPVDPMLGPDGALWFGDWANALIGHMQYSQRDPNRDHQNGRIYRLVYKNKPLLKPVTQFGKSTPEVLDQLREYEWRTRYRARAELRARSADEVLPAVTAWAAKLDPADPAFDRLRCEALWAQQNFHAVDPELLKQVLAAKTPDARAAAVRVVADERDRFPTALEMLKTAANDPHPRVRTEACRGLSFYSTADAAVAELAARGHKPADYWVSYTAEAALAANEKGWAGAYVKGDLGKDNPDDKKLLASIISSSKTGGQAVPYLQILLGKETQPAEARNKAMSALADMKGGNAENGKLVFRRNCTACHQVFGEGAAYGPQMDGKEPVGKRLTRFKIVESIIDPNADVDAKYLSTKIDTADGKSITGLLVSETKTEVVIFDGKDKRTIKVADIDSRKTLKQSSMPEGLAGTMAPVEFLDVVAFLSSLK</sequence>
<comment type="caution">
    <text evidence="7">The sequence shown here is derived from an EMBL/GenBank/DDBJ whole genome shotgun (WGS) entry which is preliminary data.</text>
</comment>
<keyword evidence="3 4" id="KW-0408">Iron</keyword>
<dbReference type="InterPro" id="IPR011041">
    <property type="entry name" value="Quinoprot_gluc/sorb_DH_b-prop"/>
</dbReference>
<dbReference type="InterPro" id="IPR013830">
    <property type="entry name" value="SGNH_hydro"/>
</dbReference>
<dbReference type="SUPFAM" id="SSF50952">
    <property type="entry name" value="Soluble quinoprotein glucose dehydrogenase"/>
    <property type="match status" value="1"/>
</dbReference>
<dbReference type="GO" id="GO:0009055">
    <property type="term" value="F:electron transfer activity"/>
    <property type="evidence" value="ECO:0007669"/>
    <property type="project" value="InterPro"/>
</dbReference>
<organism evidence="7 8">
    <name type="scientific">Fimbriiglobus ruber</name>
    <dbReference type="NCBI Taxonomy" id="1908690"/>
    <lineage>
        <taxon>Bacteria</taxon>
        <taxon>Pseudomonadati</taxon>
        <taxon>Planctomycetota</taxon>
        <taxon>Planctomycetia</taxon>
        <taxon>Gemmatales</taxon>
        <taxon>Gemmataceae</taxon>
        <taxon>Fimbriiglobus</taxon>
    </lineage>
</organism>
<dbReference type="Gene3D" id="3.40.50.1110">
    <property type="entry name" value="SGNH hydrolase"/>
    <property type="match status" value="1"/>
</dbReference>
<proteinExistence type="predicted"/>
<gene>
    <name evidence="7" type="ORF">FRUB_09985</name>
</gene>
<dbReference type="Gene3D" id="1.10.760.10">
    <property type="entry name" value="Cytochrome c-like domain"/>
    <property type="match status" value="1"/>
</dbReference>
<dbReference type="SUPFAM" id="SSF52266">
    <property type="entry name" value="SGNH hydrolase"/>
    <property type="match status" value="1"/>
</dbReference>
<evidence type="ECO:0000256" key="3">
    <source>
        <dbReference type="ARBA" id="ARBA00023004"/>
    </source>
</evidence>
<feature type="domain" description="Cytochrome c" evidence="6">
    <location>
        <begin position="981"/>
        <end position="1117"/>
    </location>
</feature>
<dbReference type="Pfam" id="PF13646">
    <property type="entry name" value="HEAT_2"/>
    <property type="match status" value="1"/>
</dbReference>
<dbReference type="CDD" id="cd01834">
    <property type="entry name" value="SGNH_hydrolase_like_2"/>
    <property type="match status" value="1"/>
</dbReference>
<evidence type="ECO:0000256" key="2">
    <source>
        <dbReference type="ARBA" id="ARBA00022723"/>
    </source>
</evidence>
<evidence type="ECO:0000313" key="7">
    <source>
        <dbReference type="EMBL" id="OWK35143.1"/>
    </source>
</evidence>
<dbReference type="InterPro" id="IPR016024">
    <property type="entry name" value="ARM-type_fold"/>
</dbReference>
<dbReference type="GO" id="GO:0020037">
    <property type="term" value="F:heme binding"/>
    <property type="evidence" value="ECO:0007669"/>
    <property type="project" value="InterPro"/>
</dbReference>
<feature type="region of interest" description="Disordered" evidence="5">
    <location>
        <begin position="20"/>
        <end position="53"/>
    </location>
</feature>
<evidence type="ECO:0000313" key="8">
    <source>
        <dbReference type="Proteomes" id="UP000214646"/>
    </source>
</evidence>
<evidence type="ECO:0000256" key="5">
    <source>
        <dbReference type="SAM" id="MobiDB-lite"/>
    </source>
</evidence>
<evidence type="ECO:0000256" key="1">
    <source>
        <dbReference type="ARBA" id="ARBA00022617"/>
    </source>
</evidence>
<evidence type="ECO:0000256" key="4">
    <source>
        <dbReference type="PROSITE-ProRule" id="PRU00433"/>
    </source>
</evidence>
<dbReference type="Pfam" id="PF23500">
    <property type="entry name" value="DUF7133"/>
    <property type="match status" value="2"/>
</dbReference>
<dbReference type="InterPro" id="IPR036909">
    <property type="entry name" value="Cyt_c-like_dom_sf"/>
</dbReference>
<dbReference type="InterPro" id="IPR011989">
    <property type="entry name" value="ARM-like"/>
</dbReference>
<dbReference type="GO" id="GO:0046872">
    <property type="term" value="F:metal ion binding"/>
    <property type="evidence" value="ECO:0007669"/>
    <property type="project" value="UniProtKB-KW"/>
</dbReference>